<accession>A0A0V0QCN8</accession>
<evidence type="ECO:0000256" key="1">
    <source>
        <dbReference type="SAM" id="Phobius"/>
    </source>
</evidence>
<keyword evidence="1" id="KW-0472">Membrane</keyword>
<feature type="transmembrane region" description="Helical" evidence="1">
    <location>
        <begin position="96"/>
        <end position="117"/>
    </location>
</feature>
<comment type="caution">
    <text evidence="2">The sequence shown here is derived from an EMBL/GenBank/DDBJ whole genome shotgun (WGS) entry which is preliminary data.</text>
</comment>
<keyword evidence="3" id="KW-1185">Reference proteome</keyword>
<reference evidence="2 3" key="1">
    <citation type="journal article" date="2015" name="Sci. Rep.">
        <title>Genome of the facultative scuticociliatosis pathogen Pseudocohnilembus persalinus provides insight into its virulence through horizontal gene transfer.</title>
        <authorList>
            <person name="Xiong J."/>
            <person name="Wang G."/>
            <person name="Cheng J."/>
            <person name="Tian M."/>
            <person name="Pan X."/>
            <person name="Warren A."/>
            <person name="Jiang C."/>
            <person name="Yuan D."/>
            <person name="Miao W."/>
        </authorList>
    </citation>
    <scope>NUCLEOTIDE SEQUENCE [LARGE SCALE GENOMIC DNA]</scope>
    <source>
        <strain evidence="2">36N120E</strain>
    </source>
</reference>
<dbReference type="Proteomes" id="UP000054937">
    <property type="component" value="Unassembled WGS sequence"/>
</dbReference>
<dbReference type="AlphaFoldDB" id="A0A0V0QCN8"/>
<name>A0A0V0QCN8_PSEPJ</name>
<evidence type="ECO:0000313" key="2">
    <source>
        <dbReference type="EMBL" id="KRW99973.1"/>
    </source>
</evidence>
<proteinExistence type="predicted"/>
<gene>
    <name evidence="2" type="ORF">PPERSA_00140</name>
</gene>
<organism evidence="2 3">
    <name type="scientific">Pseudocohnilembus persalinus</name>
    <name type="common">Ciliate</name>
    <dbReference type="NCBI Taxonomy" id="266149"/>
    <lineage>
        <taxon>Eukaryota</taxon>
        <taxon>Sar</taxon>
        <taxon>Alveolata</taxon>
        <taxon>Ciliophora</taxon>
        <taxon>Intramacronucleata</taxon>
        <taxon>Oligohymenophorea</taxon>
        <taxon>Scuticociliatia</taxon>
        <taxon>Philasterida</taxon>
        <taxon>Pseudocohnilembidae</taxon>
        <taxon>Pseudocohnilembus</taxon>
    </lineage>
</organism>
<sequence length="219" mass="26100">MQSIQENGNLKKRVHKNSNNLFNNEIYSSNNINNKEQNQHSKRNSQYGQNLEIQHQEQSYQNLSSVLSSQVMNTVEQELLDKQEEYHVNTNEDIPILIYGFLVYVLFASIIIVYKGVKDLANRTSRSPHIMLYEDPQTYQADIEKILKIKNEIFMERLEWKEFSKLQHKLEKKNLKLKYKPHNIERCQSDQQIKQYQEEIQSIQNENPLNINHKQISYS</sequence>
<protein>
    <recommendedName>
        <fullName evidence="4">Transmembrane protein</fullName>
    </recommendedName>
</protein>
<keyword evidence="1" id="KW-1133">Transmembrane helix</keyword>
<dbReference type="InParanoid" id="A0A0V0QCN8"/>
<dbReference type="EMBL" id="LDAU01000201">
    <property type="protein sequence ID" value="KRW99973.1"/>
    <property type="molecule type" value="Genomic_DNA"/>
</dbReference>
<evidence type="ECO:0000313" key="3">
    <source>
        <dbReference type="Proteomes" id="UP000054937"/>
    </source>
</evidence>
<keyword evidence="1" id="KW-0812">Transmembrane</keyword>
<evidence type="ECO:0008006" key="4">
    <source>
        <dbReference type="Google" id="ProtNLM"/>
    </source>
</evidence>